<evidence type="ECO:0000256" key="1">
    <source>
        <dbReference type="ARBA" id="ARBA00022737"/>
    </source>
</evidence>
<feature type="domain" description="Nephrocystin 3-like N-terminal" evidence="2">
    <location>
        <begin position="73"/>
        <end position="225"/>
    </location>
</feature>
<proteinExistence type="predicted"/>
<comment type="caution">
    <text evidence="3">The sequence shown here is derived from an EMBL/GenBank/DDBJ whole genome shotgun (WGS) entry which is preliminary data.</text>
</comment>
<organism evidence="3 4">
    <name type="scientific">Pholiota conissans</name>
    <dbReference type="NCBI Taxonomy" id="109636"/>
    <lineage>
        <taxon>Eukaryota</taxon>
        <taxon>Fungi</taxon>
        <taxon>Dikarya</taxon>
        <taxon>Basidiomycota</taxon>
        <taxon>Agaricomycotina</taxon>
        <taxon>Agaricomycetes</taxon>
        <taxon>Agaricomycetidae</taxon>
        <taxon>Agaricales</taxon>
        <taxon>Agaricineae</taxon>
        <taxon>Strophariaceae</taxon>
        <taxon>Pholiota</taxon>
    </lineage>
</organism>
<dbReference type="Proteomes" id="UP000807469">
    <property type="component" value="Unassembled WGS sequence"/>
</dbReference>
<dbReference type="EMBL" id="MU155140">
    <property type="protein sequence ID" value="KAF9484804.1"/>
    <property type="molecule type" value="Genomic_DNA"/>
</dbReference>
<keyword evidence="4" id="KW-1185">Reference proteome</keyword>
<accession>A0A9P5ZBU4</accession>
<evidence type="ECO:0000313" key="3">
    <source>
        <dbReference type="EMBL" id="KAF9484804.1"/>
    </source>
</evidence>
<protein>
    <recommendedName>
        <fullName evidence="2">Nephrocystin 3-like N-terminal domain-containing protein</fullName>
    </recommendedName>
</protein>
<name>A0A9P5ZBU4_9AGAR</name>
<dbReference type="PANTHER" id="PTHR10039:SF14">
    <property type="entry name" value="NACHT DOMAIN-CONTAINING PROTEIN"/>
    <property type="match status" value="1"/>
</dbReference>
<dbReference type="OrthoDB" id="4760524at2759"/>
<evidence type="ECO:0000259" key="2">
    <source>
        <dbReference type="Pfam" id="PF24883"/>
    </source>
</evidence>
<sequence length="563" mass="63618">MFNGAKNLVITGGTFTHYNVESSGLEILHKQTAPSAFHNSGERFDPPKCHPNTRVAVLNRIMDWVLAVASFDALIMWLYGPAGAGKSAIAQTIAEQCFERGLLLASFFFSRNDHNRNRSKPLIATLAYQTALTVPDARTHIESAVKKDPAIFERSLEAQLEALIFDPLRQLCDAGFFNLPNFPRLIIIDGLDECGESQMQCNILRSIANVVNKQRLPIVFLVCSRPEQHISIEFNTGILNTITTRVVLDDTFLPEDDIRLFLKDSCETIKATHPLKKFIPSTWPESASVDVLVTKSSGQFIYASTVIKDIGHPRRRPTERLDVILGLRASRNMMPFAELDALYMHILSSIEDIAGALEILGTLFVPRLQVGEEATKIREPRYLEEMLDLSPGDVYLTLVDLSSLLNCEQHEAPIQVFHASLGDFLLDKDRSKQFHIDIASAHAHMAHLCLQHLKNKTVGFPLNYTYGYLVEHTLNAAPTEQLHDDLLNCSLVHSVYATSRENPRTSYHWDIRYLLPKFVGRVKTLVRTSFSFLRHVSDRRARCSHLTMRSIYTLTTSQYWTNI</sequence>
<keyword evidence="1" id="KW-0677">Repeat</keyword>
<dbReference type="SUPFAM" id="SSF52540">
    <property type="entry name" value="P-loop containing nucleoside triphosphate hydrolases"/>
    <property type="match status" value="1"/>
</dbReference>
<gene>
    <name evidence="3" type="ORF">BDN70DRAFT_56494</name>
</gene>
<dbReference type="Pfam" id="PF24883">
    <property type="entry name" value="NPHP3_N"/>
    <property type="match status" value="1"/>
</dbReference>
<dbReference type="PANTHER" id="PTHR10039">
    <property type="entry name" value="AMELOGENIN"/>
    <property type="match status" value="1"/>
</dbReference>
<dbReference type="Gene3D" id="3.40.50.300">
    <property type="entry name" value="P-loop containing nucleotide triphosphate hydrolases"/>
    <property type="match status" value="1"/>
</dbReference>
<dbReference type="InterPro" id="IPR027417">
    <property type="entry name" value="P-loop_NTPase"/>
</dbReference>
<dbReference type="InterPro" id="IPR056884">
    <property type="entry name" value="NPHP3-like_N"/>
</dbReference>
<evidence type="ECO:0000313" key="4">
    <source>
        <dbReference type="Proteomes" id="UP000807469"/>
    </source>
</evidence>
<dbReference type="AlphaFoldDB" id="A0A9P5ZBU4"/>
<reference evidence="3" key="1">
    <citation type="submission" date="2020-11" db="EMBL/GenBank/DDBJ databases">
        <authorList>
            <consortium name="DOE Joint Genome Institute"/>
            <person name="Ahrendt S."/>
            <person name="Riley R."/>
            <person name="Andreopoulos W."/>
            <person name="Labutti K."/>
            <person name="Pangilinan J."/>
            <person name="Ruiz-Duenas F.J."/>
            <person name="Barrasa J.M."/>
            <person name="Sanchez-Garcia M."/>
            <person name="Camarero S."/>
            <person name="Miyauchi S."/>
            <person name="Serrano A."/>
            <person name="Linde D."/>
            <person name="Babiker R."/>
            <person name="Drula E."/>
            <person name="Ayuso-Fernandez I."/>
            <person name="Pacheco R."/>
            <person name="Padilla G."/>
            <person name="Ferreira P."/>
            <person name="Barriuso J."/>
            <person name="Kellner H."/>
            <person name="Castanera R."/>
            <person name="Alfaro M."/>
            <person name="Ramirez L."/>
            <person name="Pisabarro A.G."/>
            <person name="Kuo A."/>
            <person name="Tritt A."/>
            <person name="Lipzen A."/>
            <person name="He G."/>
            <person name="Yan M."/>
            <person name="Ng V."/>
            <person name="Cullen D."/>
            <person name="Martin F."/>
            <person name="Rosso M.-N."/>
            <person name="Henrissat B."/>
            <person name="Hibbett D."/>
            <person name="Martinez A.T."/>
            <person name="Grigoriev I.V."/>
        </authorList>
    </citation>
    <scope>NUCLEOTIDE SEQUENCE</scope>
    <source>
        <strain evidence="3">CIRM-BRFM 674</strain>
    </source>
</reference>